<dbReference type="InterPro" id="IPR050661">
    <property type="entry name" value="BglG_antiterminators"/>
</dbReference>
<gene>
    <name evidence="9" type="ORF">QN216_03210</name>
    <name evidence="8" type="ORF">QN217_07235</name>
</gene>
<organism evidence="9">
    <name type="scientific">Bifidobacterium fermentum</name>
    <dbReference type="NCBI Taxonomy" id="3059035"/>
    <lineage>
        <taxon>Bacteria</taxon>
        <taxon>Bacillati</taxon>
        <taxon>Actinomycetota</taxon>
        <taxon>Actinomycetes</taxon>
        <taxon>Bifidobacteriales</taxon>
        <taxon>Bifidobacteriaceae</taxon>
        <taxon>Bifidobacterium</taxon>
    </lineage>
</organism>
<dbReference type="CDD" id="cd05568">
    <property type="entry name" value="PTS_IIB_bgl_like"/>
    <property type="match status" value="1"/>
</dbReference>
<evidence type="ECO:0000313" key="8">
    <source>
        <dbReference type="EMBL" id="XDS45932.1"/>
    </source>
</evidence>
<evidence type="ECO:0000259" key="7">
    <source>
        <dbReference type="PROSITE" id="PS51372"/>
    </source>
</evidence>
<keyword evidence="1" id="KW-0808">Transferase</keyword>
<dbReference type="GO" id="GO:0006355">
    <property type="term" value="P:regulation of DNA-templated transcription"/>
    <property type="evidence" value="ECO:0007669"/>
    <property type="project" value="InterPro"/>
</dbReference>
<dbReference type="Gene3D" id="1.10.10.10">
    <property type="entry name" value="Winged helix-like DNA-binding domain superfamily/Winged helix DNA-binding domain"/>
    <property type="match status" value="2"/>
</dbReference>
<dbReference type="InterPro" id="IPR036634">
    <property type="entry name" value="PRD_sf"/>
</dbReference>
<dbReference type="AlphaFoldDB" id="A0AB39UKA7"/>
<accession>A0AB39UKA7</accession>
<evidence type="ECO:0000313" key="9">
    <source>
        <dbReference type="EMBL" id="XDS49286.1"/>
    </source>
</evidence>
<dbReference type="PANTHER" id="PTHR30185">
    <property type="entry name" value="CRYPTIC BETA-GLUCOSIDE BGL OPERON ANTITERMINATOR"/>
    <property type="match status" value="1"/>
</dbReference>
<dbReference type="Pfam" id="PF08279">
    <property type="entry name" value="HTH_11"/>
    <property type="match status" value="1"/>
</dbReference>
<evidence type="ECO:0000259" key="6">
    <source>
        <dbReference type="PROSITE" id="PS51099"/>
    </source>
</evidence>
<dbReference type="Pfam" id="PF02302">
    <property type="entry name" value="PTS_IIB"/>
    <property type="match status" value="1"/>
</dbReference>
<dbReference type="EMBL" id="CP129682">
    <property type="protein sequence ID" value="XDS49286.1"/>
    <property type="molecule type" value="Genomic_DNA"/>
</dbReference>
<keyword evidence="4" id="KW-0010">Activator</keyword>
<evidence type="ECO:0000256" key="5">
    <source>
        <dbReference type="ARBA" id="ARBA00023163"/>
    </source>
</evidence>
<dbReference type="InterPro" id="IPR036095">
    <property type="entry name" value="PTS_EIIB-like_sf"/>
</dbReference>
<evidence type="ECO:0000256" key="3">
    <source>
        <dbReference type="ARBA" id="ARBA00023015"/>
    </source>
</evidence>
<dbReference type="SUPFAM" id="SSF52794">
    <property type="entry name" value="PTS system IIB component-like"/>
    <property type="match status" value="1"/>
</dbReference>
<dbReference type="InterPro" id="IPR013011">
    <property type="entry name" value="PTS_EIIB_2"/>
</dbReference>
<dbReference type="Gene3D" id="3.40.50.2300">
    <property type="match status" value="1"/>
</dbReference>
<reference evidence="9" key="1">
    <citation type="submission" date="2023-07" db="EMBL/GenBank/DDBJ databases">
        <title>Bifidobacterium aquikefiriaerophilum sp. nov. and Bifidobacterium eccum sp. nov., isolated from water kefir.</title>
        <authorList>
            <person name="Breselge S."/>
            <person name="Bellassi P."/>
            <person name="Barcenilla C."/>
            <person name="Alvarez-Ordonez A."/>
            <person name="Morelli L."/>
            <person name="Cotter P.D."/>
        </authorList>
    </citation>
    <scope>NUCLEOTIDE SEQUENCE</scope>
    <source>
        <strain evidence="9">WK013_4_14</strain>
        <strain evidence="8">WK048_4_13</strain>
    </source>
</reference>
<protein>
    <submittedName>
        <fullName evidence="9">Transcription antiterminator</fullName>
    </submittedName>
</protein>
<dbReference type="PROSITE" id="PS51372">
    <property type="entry name" value="PRD_2"/>
    <property type="match status" value="2"/>
</dbReference>
<dbReference type="InterPro" id="IPR011608">
    <property type="entry name" value="PRD"/>
</dbReference>
<keyword evidence="3" id="KW-0805">Transcription regulation</keyword>
<dbReference type="RefSeq" id="WP_369342841.1">
    <property type="nucleotide sequence ID" value="NZ_CP129675.1"/>
</dbReference>
<name>A0AB39UKA7_9BIFI</name>
<dbReference type="GO" id="GO:0009401">
    <property type="term" value="P:phosphoenolpyruvate-dependent sugar phosphotransferase system"/>
    <property type="evidence" value="ECO:0007669"/>
    <property type="project" value="InterPro"/>
</dbReference>
<keyword evidence="2" id="KW-0677">Repeat</keyword>
<dbReference type="Pfam" id="PF00874">
    <property type="entry name" value="PRD"/>
    <property type="match status" value="1"/>
</dbReference>
<dbReference type="PANTHER" id="PTHR30185:SF18">
    <property type="entry name" value="TRANSCRIPTIONAL REGULATOR MTLR"/>
    <property type="match status" value="1"/>
</dbReference>
<proteinExistence type="predicted"/>
<dbReference type="InterPro" id="IPR007737">
    <property type="entry name" value="Mga_HTH"/>
</dbReference>
<evidence type="ECO:0000256" key="1">
    <source>
        <dbReference type="ARBA" id="ARBA00022679"/>
    </source>
</evidence>
<dbReference type="InterPro" id="IPR003501">
    <property type="entry name" value="PTS_EIIB_2/3"/>
</dbReference>
<feature type="domain" description="PRD" evidence="7">
    <location>
        <begin position="180"/>
        <end position="288"/>
    </location>
</feature>
<keyword evidence="5" id="KW-0804">Transcription</keyword>
<evidence type="ECO:0000256" key="2">
    <source>
        <dbReference type="ARBA" id="ARBA00022737"/>
    </source>
</evidence>
<dbReference type="GO" id="GO:0008982">
    <property type="term" value="F:protein-N(PI)-phosphohistidine-sugar phosphotransferase activity"/>
    <property type="evidence" value="ECO:0007669"/>
    <property type="project" value="InterPro"/>
</dbReference>
<dbReference type="Gene3D" id="1.10.1790.10">
    <property type="entry name" value="PRD domain"/>
    <property type="match status" value="2"/>
</dbReference>
<dbReference type="InterPro" id="IPR013196">
    <property type="entry name" value="HTH_11"/>
</dbReference>
<sequence length="494" mass="56279">MTFEVEKPLINRLTHQRGFVSGLELSKMLCVSTKTISRTVKEINGHAQDGAVIESRRGKGYRLIAGHLHSSDSLFNDAFRKNRLTSVERRSWVLKKMLLCAPQLCEVNQLWSQFYVSDSTISMDIKILRSMLNGFGLELVRKFDYVEINGSESNIRKAINSLLIPDGDVIATDVLESDKYKQSRDRAFVGRQLHLIETLLHTEIPYPYSVNIFSHLYILIARFRSTGRHRVIGGENYAPLMSRYPEIVRVSNQVINNFNAYLDTMLDESEVYNLYQYLISSRLNTDMSEDATFSQTVSDVTRYLIDCVNENSDYAGLHSAELFTNLAKHIRPLLNRLNNSISVSNNLLEQIRFEYPSLFDAVKEACSSVSEQFHLNRINDEEIGFITVYFAQSLESNYQLNILLVCTTGLGTSQLLQSKIQRRFSGLHVVETVALRDLEAELQRHEDVELVVSTIDLTSKIRVPSLVVSAMLTLSDQERLESAVERIRQGDGVK</sequence>
<evidence type="ECO:0000256" key="4">
    <source>
        <dbReference type="ARBA" id="ARBA00023159"/>
    </source>
</evidence>
<dbReference type="EMBL" id="CP129675">
    <property type="protein sequence ID" value="XDS45932.1"/>
    <property type="molecule type" value="Genomic_DNA"/>
</dbReference>
<dbReference type="PROSITE" id="PS51099">
    <property type="entry name" value="PTS_EIIB_TYPE_2"/>
    <property type="match status" value="1"/>
</dbReference>
<dbReference type="InterPro" id="IPR036388">
    <property type="entry name" value="WH-like_DNA-bd_sf"/>
</dbReference>
<feature type="domain" description="PRD" evidence="7">
    <location>
        <begin position="292"/>
        <end position="400"/>
    </location>
</feature>
<dbReference type="Pfam" id="PF05043">
    <property type="entry name" value="Mga"/>
    <property type="match status" value="1"/>
</dbReference>
<feature type="domain" description="PTS EIIB type-2" evidence="6">
    <location>
        <begin position="400"/>
        <end position="492"/>
    </location>
</feature>
<dbReference type="SUPFAM" id="SSF63520">
    <property type="entry name" value="PTS-regulatory domain, PRD"/>
    <property type="match status" value="2"/>
</dbReference>